<accession>A0A4D6FS35</accession>
<reference evidence="1 2" key="2">
    <citation type="journal article" date="2010" name="PLoS ONE">
        <title>Complete genome sequence of the multiresistant taxonomic outlier Pseudomonas aeruginosa PA7.</title>
        <authorList>
            <person name="Roy P.H."/>
            <person name="Tetu S.G."/>
            <person name="Larouche A."/>
            <person name="Elbourne L."/>
            <person name="Tremblay S."/>
            <person name="Ren Q."/>
            <person name="Dodson R."/>
            <person name="Harkins D."/>
            <person name="Shay R."/>
            <person name="Watkins K."/>
            <person name="Mahamoud Y."/>
            <person name="Paulsen I.T."/>
        </authorList>
    </citation>
    <scope>NUCLEOTIDE SEQUENCE [LARGE SCALE GENOMIC DNA]</scope>
    <source>
        <strain evidence="1 2">PA7</strain>
    </source>
</reference>
<proteinExistence type="predicted"/>
<sequence length="221" mass="24858">MSYGVLIRGDTGQTIIDDSNPCIHFAASGAYGHTTGRETVIQYASPIQSPYEPYVFVRPNGPHQIYLFRHIGAPGNWTGFAFWQTIYLDVGPPIYGGKWKAGAVMLPKTGGWGMQVFDSQSRVMFDSNRDIVRYVGGAQVWNKYSYNPNWPGGMALQTWYLPFTYGVEAYFQVSHFNVKAFITLEAPRIGFLENSMSLIFVSSIVRSETNQQFNWPLIVVA</sequence>
<gene>
    <name evidence="1" type="ordered locus">PSPA7_6405</name>
</gene>
<name>A0A4D6FS35_PSEP7</name>
<protein>
    <submittedName>
        <fullName evidence="1">Uncharacterized protein</fullName>
    </submittedName>
</protein>
<reference evidence="1 2" key="1">
    <citation type="submission" date="2007-06" db="EMBL/GenBank/DDBJ databases">
        <authorList>
            <person name="Dodson R.J."/>
            <person name="Harkins D."/>
            <person name="Paulsen I.T."/>
        </authorList>
    </citation>
    <scope>NUCLEOTIDE SEQUENCE [LARGE SCALE GENOMIC DNA]</scope>
    <source>
        <strain evidence="1 2">PA7</strain>
    </source>
</reference>
<dbReference type="AlphaFoldDB" id="A0A4D6FS35"/>
<dbReference type="Proteomes" id="UP000001582">
    <property type="component" value="Chromosome"/>
</dbReference>
<dbReference type="EMBL" id="CP000744">
    <property type="protein sequence ID" value="QCB64579.1"/>
    <property type="molecule type" value="Genomic_DNA"/>
</dbReference>
<evidence type="ECO:0000313" key="2">
    <source>
        <dbReference type="Proteomes" id="UP000001582"/>
    </source>
</evidence>
<evidence type="ECO:0000313" key="1">
    <source>
        <dbReference type="EMBL" id="QCB64579.1"/>
    </source>
</evidence>
<organism evidence="1 2">
    <name type="scientific">Pseudomonas paraeruginosa (strain DSM 24068 / PA7)</name>
    <name type="common">Pseudomonas aeruginosa (strain PA7)</name>
    <dbReference type="NCBI Taxonomy" id="381754"/>
    <lineage>
        <taxon>Bacteria</taxon>
        <taxon>Pseudomonadati</taxon>
        <taxon>Pseudomonadota</taxon>
        <taxon>Gammaproteobacteria</taxon>
        <taxon>Pseudomonadales</taxon>
        <taxon>Pseudomonadaceae</taxon>
        <taxon>Pseudomonas</taxon>
        <taxon>Pseudomonas paraeruginosa</taxon>
    </lineage>
</organism>
<dbReference type="RefSeq" id="WP_071536557.1">
    <property type="nucleotide sequence ID" value="NC_009656.1"/>
</dbReference>
<dbReference type="KEGG" id="pap:PSPA7_6405"/>